<accession>A0ABN3VLY8</accession>
<proteinExistence type="predicted"/>
<dbReference type="Proteomes" id="UP001500979">
    <property type="component" value="Unassembled WGS sequence"/>
</dbReference>
<dbReference type="CDD" id="cd00093">
    <property type="entry name" value="HTH_XRE"/>
    <property type="match status" value="1"/>
</dbReference>
<dbReference type="SUPFAM" id="SSF48452">
    <property type="entry name" value="TPR-like"/>
    <property type="match status" value="1"/>
</dbReference>
<dbReference type="SMART" id="SM00530">
    <property type="entry name" value="HTH_XRE"/>
    <property type="match status" value="1"/>
</dbReference>
<reference evidence="2 3" key="1">
    <citation type="journal article" date="2019" name="Int. J. Syst. Evol. Microbiol.">
        <title>The Global Catalogue of Microorganisms (GCM) 10K type strain sequencing project: providing services to taxonomists for standard genome sequencing and annotation.</title>
        <authorList>
            <consortium name="The Broad Institute Genomics Platform"/>
            <consortium name="The Broad Institute Genome Sequencing Center for Infectious Disease"/>
            <person name="Wu L."/>
            <person name="Ma J."/>
        </authorList>
    </citation>
    <scope>NUCLEOTIDE SEQUENCE [LARGE SCALE GENOMIC DNA]</scope>
    <source>
        <strain evidence="2 3">JCM 9383</strain>
    </source>
</reference>
<feature type="domain" description="HTH cro/C1-type" evidence="1">
    <location>
        <begin position="7"/>
        <end position="61"/>
    </location>
</feature>
<dbReference type="EMBL" id="BAAAUX010000027">
    <property type="protein sequence ID" value="GAA2814197.1"/>
    <property type="molecule type" value="Genomic_DNA"/>
</dbReference>
<dbReference type="InterPro" id="IPR010982">
    <property type="entry name" value="Lambda_DNA-bd_dom_sf"/>
</dbReference>
<dbReference type="Pfam" id="PF13560">
    <property type="entry name" value="HTH_31"/>
    <property type="match status" value="1"/>
</dbReference>
<dbReference type="PROSITE" id="PS50943">
    <property type="entry name" value="HTH_CROC1"/>
    <property type="match status" value="1"/>
</dbReference>
<dbReference type="RefSeq" id="WP_344684969.1">
    <property type="nucleotide sequence ID" value="NZ_BAAAUX010000027.1"/>
</dbReference>
<dbReference type="Gene3D" id="1.25.40.10">
    <property type="entry name" value="Tetratricopeptide repeat domain"/>
    <property type="match status" value="1"/>
</dbReference>
<evidence type="ECO:0000313" key="3">
    <source>
        <dbReference type="Proteomes" id="UP001500979"/>
    </source>
</evidence>
<comment type="caution">
    <text evidence="2">The sequence shown here is derived from an EMBL/GenBank/DDBJ whole genome shotgun (WGS) entry which is preliminary data.</text>
</comment>
<dbReference type="InterPro" id="IPR011990">
    <property type="entry name" value="TPR-like_helical_dom_sf"/>
</dbReference>
<name>A0ABN3VLY8_9PSEU</name>
<evidence type="ECO:0000313" key="2">
    <source>
        <dbReference type="EMBL" id="GAA2814197.1"/>
    </source>
</evidence>
<gene>
    <name evidence="2" type="ORF">GCM10010470_57080</name>
</gene>
<keyword evidence="3" id="KW-1185">Reference proteome</keyword>
<evidence type="ECO:0000259" key="1">
    <source>
        <dbReference type="PROSITE" id="PS50943"/>
    </source>
</evidence>
<organism evidence="2 3">
    <name type="scientific">Saccharopolyspora taberi</name>
    <dbReference type="NCBI Taxonomy" id="60895"/>
    <lineage>
        <taxon>Bacteria</taxon>
        <taxon>Bacillati</taxon>
        <taxon>Actinomycetota</taxon>
        <taxon>Actinomycetes</taxon>
        <taxon>Pseudonocardiales</taxon>
        <taxon>Pseudonocardiaceae</taxon>
        <taxon>Saccharopolyspora</taxon>
    </lineage>
</organism>
<dbReference type="Gene3D" id="1.10.260.40">
    <property type="entry name" value="lambda repressor-like DNA-binding domains"/>
    <property type="match status" value="1"/>
</dbReference>
<dbReference type="InterPro" id="IPR001387">
    <property type="entry name" value="Cro/C1-type_HTH"/>
</dbReference>
<sequence>MTNDADLRAAREAEGLSLARMARRTRFAKSYLSMVETGKRPVPTDVVAAYEQVLGFPLAADPGAPVRLAHEWLVSESPAALHLRSGRRIGRSLAAELESRVVELRHLDDVVSSADLLPAVSEELSTARELVREATYSDSTGKRLFTAVGELAQLAGWVAGDAGKLAEAQRFYLSGVDAANQARDRVLGAQLLSSLSYQIANTGNPRDAVLLARTAVMGAEGATPLVRALLLERLAWASAKSRDAEATWRALDEVDDAFAARGADEPEWVYWLNRAEIDVMAGRCLIQLGRPGEAEPLLSAAIETYPAEHAREVALYLSWLAESHARSGDLDAARETLARAQPFAEAMPSARTGDRLRAVRQACA</sequence>
<protein>
    <recommendedName>
        <fullName evidence="1">HTH cro/C1-type domain-containing protein</fullName>
    </recommendedName>
</protein>
<dbReference type="SUPFAM" id="SSF47413">
    <property type="entry name" value="lambda repressor-like DNA-binding domains"/>
    <property type="match status" value="1"/>
</dbReference>